<organism evidence="1 2">
    <name type="scientific">Marinobacter salinisoli</name>
    <dbReference type="NCBI Taxonomy" id="2769486"/>
    <lineage>
        <taxon>Bacteria</taxon>
        <taxon>Pseudomonadati</taxon>
        <taxon>Pseudomonadota</taxon>
        <taxon>Gammaproteobacteria</taxon>
        <taxon>Pseudomonadales</taxon>
        <taxon>Marinobacteraceae</taxon>
        <taxon>Marinobacter</taxon>
    </lineage>
</organism>
<dbReference type="RefSeq" id="WP_206643908.1">
    <property type="nucleotide sequence ID" value="NZ_CP071247.1"/>
</dbReference>
<evidence type="ECO:0008006" key="3">
    <source>
        <dbReference type="Google" id="ProtNLM"/>
    </source>
</evidence>
<accession>A0ABX7MR52</accession>
<evidence type="ECO:0000313" key="1">
    <source>
        <dbReference type="EMBL" id="QSP94688.1"/>
    </source>
</evidence>
<keyword evidence="2" id="KW-1185">Reference proteome</keyword>
<name>A0ABX7MR52_9GAMM</name>
<sequence length="280" mass="31266">MSAVTVVLVGLLATGLSLCLWRRMDHRADHDVMHSLAVSQPDHPPVFSADMVADLPDPARRFFMYSIEPGTPLLSAARITMAGRFGMGDRENPDYLCFSATQVLAMPQGFVWKMHARRGLMGLSGSDSHRWTRFWLIGFVPVARLGGDSDHTLSAFGRYVAEAIFWTPAAVLPRPEIVWEAIDADSARVTVSHRGMSQSVDLTVGPDGQPLQVRFQRWSNANPEQKYQWQPFGGYLSEFRHFGGFRLPTHVEAGNQFATDRYFPFFVADVTSVEFLNGDA</sequence>
<dbReference type="EMBL" id="CP071247">
    <property type="protein sequence ID" value="QSP94688.1"/>
    <property type="molecule type" value="Genomic_DNA"/>
</dbReference>
<reference evidence="1 2" key="1">
    <citation type="submission" date="2021-03" db="EMBL/GenBank/DDBJ databases">
        <title>Genome sequencing of Marinobacter sp. LPB0319.</title>
        <authorList>
            <person name="Kim J."/>
        </authorList>
    </citation>
    <scope>NUCLEOTIDE SEQUENCE [LARGE SCALE GENOMIC DNA]</scope>
    <source>
        <strain evidence="1 2">LPB0319</strain>
    </source>
</reference>
<dbReference type="Proteomes" id="UP000663555">
    <property type="component" value="Chromosome"/>
</dbReference>
<dbReference type="Pfam" id="PF20181">
    <property type="entry name" value="DUF6544"/>
    <property type="match status" value="1"/>
</dbReference>
<evidence type="ECO:0000313" key="2">
    <source>
        <dbReference type="Proteomes" id="UP000663555"/>
    </source>
</evidence>
<proteinExistence type="predicted"/>
<protein>
    <recommendedName>
        <fullName evidence="3">Carotenoid 1,2-hydratase</fullName>
    </recommendedName>
</protein>
<dbReference type="InterPro" id="IPR046674">
    <property type="entry name" value="DUF6544"/>
</dbReference>
<gene>
    <name evidence="1" type="ORF">LPB19_16185</name>
</gene>